<protein>
    <recommendedName>
        <fullName evidence="6">Lipoprotein</fullName>
    </recommendedName>
</protein>
<keyword evidence="5" id="KW-1185">Reference proteome</keyword>
<dbReference type="Proteomes" id="UP001278738">
    <property type="component" value="Unassembled WGS sequence"/>
</dbReference>
<proteinExistence type="predicted"/>
<dbReference type="RefSeq" id="WP_229976222.1">
    <property type="nucleotide sequence ID" value="NZ_CP087133.1"/>
</dbReference>
<dbReference type="AlphaFoldDB" id="A0AAJ2SJH7"/>
<organism evidence="3 4">
    <name type="scientific">Flavobacterium flavipigmentatum</name>
    <dbReference type="NCBI Taxonomy" id="2893884"/>
    <lineage>
        <taxon>Bacteria</taxon>
        <taxon>Pseudomonadati</taxon>
        <taxon>Bacteroidota</taxon>
        <taxon>Flavobacteriia</taxon>
        <taxon>Flavobacteriales</taxon>
        <taxon>Flavobacteriaceae</taxon>
        <taxon>Flavobacterium</taxon>
    </lineage>
</organism>
<evidence type="ECO:0000313" key="2">
    <source>
        <dbReference type="EMBL" id="MDX6183208.1"/>
    </source>
</evidence>
<gene>
    <name evidence="2" type="ORF">SGQ18_13650</name>
    <name evidence="3" type="ORF">SGQ44_17750</name>
</gene>
<evidence type="ECO:0008006" key="6">
    <source>
        <dbReference type="Google" id="ProtNLM"/>
    </source>
</evidence>
<evidence type="ECO:0000313" key="4">
    <source>
        <dbReference type="Proteomes" id="UP001270053"/>
    </source>
</evidence>
<dbReference type="EMBL" id="JAWXVH010000015">
    <property type="protein sequence ID" value="MDX6187606.1"/>
    <property type="molecule type" value="Genomic_DNA"/>
</dbReference>
<evidence type="ECO:0000256" key="1">
    <source>
        <dbReference type="SAM" id="SignalP"/>
    </source>
</evidence>
<sequence>MQKIILALVLLLLFNLSSCGNSNEKKIIEEQKELIISIKSLIGKNKIEIEKILGKAERTEKVKPSRTPCLESPCDKSYYESDKFEIVFINNKADWITINEVSNIDNEKDNIILLGLVESEPSYQGTDNTLRWKNIENIKEITFFDNGSGKIDYIYIKAETE</sequence>
<accession>A0AAJ2SJH7</accession>
<feature type="signal peptide" evidence="1">
    <location>
        <begin position="1"/>
        <end position="22"/>
    </location>
</feature>
<dbReference type="EMBL" id="JAWXVG010000006">
    <property type="protein sequence ID" value="MDX6183208.1"/>
    <property type="molecule type" value="Genomic_DNA"/>
</dbReference>
<name>A0AAJ2SJH7_9FLAO</name>
<keyword evidence="1" id="KW-0732">Signal</keyword>
<evidence type="ECO:0000313" key="5">
    <source>
        <dbReference type="Proteomes" id="UP001278738"/>
    </source>
</evidence>
<evidence type="ECO:0000313" key="3">
    <source>
        <dbReference type="EMBL" id="MDX6187606.1"/>
    </source>
</evidence>
<reference evidence="3 5" key="1">
    <citation type="submission" date="2023-11" db="EMBL/GenBank/DDBJ databases">
        <title>Unpublished Manusciprt.</title>
        <authorList>
            <person name="Saticioglu I.B."/>
            <person name="Ay H."/>
            <person name="Ajmi N."/>
            <person name="Altun S."/>
            <person name="Duman M."/>
        </authorList>
    </citation>
    <scope>NUCLEOTIDE SEQUENCE</scope>
    <source>
        <strain evidence="2 5">Fl-33</strain>
        <strain evidence="3">Fl-77</strain>
    </source>
</reference>
<dbReference type="Proteomes" id="UP001270053">
    <property type="component" value="Unassembled WGS sequence"/>
</dbReference>
<feature type="chain" id="PRO_5042557688" description="Lipoprotein" evidence="1">
    <location>
        <begin position="23"/>
        <end position="161"/>
    </location>
</feature>
<comment type="caution">
    <text evidence="3">The sequence shown here is derived from an EMBL/GenBank/DDBJ whole genome shotgun (WGS) entry which is preliminary data.</text>
</comment>